<name>A0A4Y8VFN5_9PSED</name>
<dbReference type="Pfam" id="PF13489">
    <property type="entry name" value="Methyltransf_23"/>
    <property type="match status" value="1"/>
</dbReference>
<keyword evidence="3" id="KW-0808">Transferase</keyword>
<evidence type="ECO:0000259" key="2">
    <source>
        <dbReference type="Pfam" id="PF00535"/>
    </source>
</evidence>
<dbReference type="CDD" id="cd04186">
    <property type="entry name" value="GT_2_like_c"/>
    <property type="match status" value="1"/>
</dbReference>
<dbReference type="InterPro" id="IPR001173">
    <property type="entry name" value="Glyco_trans_2-like"/>
</dbReference>
<evidence type="ECO:0000313" key="3">
    <source>
        <dbReference type="EMBL" id="TFH78534.1"/>
    </source>
</evidence>
<dbReference type="Gene3D" id="3.40.50.150">
    <property type="entry name" value="Vaccinia Virus protein VP39"/>
    <property type="match status" value="1"/>
</dbReference>
<evidence type="ECO:0000256" key="1">
    <source>
        <dbReference type="ARBA" id="ARBA00022519"/>
    </source>
</evidence>
<accession>A0A4Y8VFN5</accession>
<dbReference type="Pfam" id="PF00535">
    <property type="entry name" value="Glycos_transf_2"/>
    <property type="match status" value="2"/>
</dbReference>
<dbReference type="SUPFAM" id="SSF53335">
    <property type="entry name" value="S-adenosyl-L-methionine-dependent methyltransferases"/>
    <property type="match status" value="1"/>
</dbReference>
<dbReference type="InterPro" id="IPR029044">
    <property type="entry name" value="Nucleotide-diphossugar_trans"/>
</dbReference>
<dbReference type="EMBL" id="SPDQ01000021">
    <property type="protein sequence ID" value="TFH78534.1"/>
    <property type="molecule type" value="Genomic_DNA"/>
</dbReference>
<feature type="domain" description="Glycosyltransferase 2-like" evidence="2">
    <location>
        <begin position="924"/>
        <end position="1032"/>
    </location>
</feature>
<comment type="caution">
    <text evidence="3">The sequence shown here is derived from an EMBL/GenBank/DDBJ whole genome shotgun (WGS) entry which is preliminary data.</text>
</comment>
<dbReference type="InterPro" id="IPR029063">
    <property type="entry name" value="SAM-dependent_MTases_sf"/>
</dbReference>
<protein>
    <submittedName>
        <fullName evidence="3">Glycosyltransferase</fullName>
    </submittedName>
</protein>
<dbReference type="Gene3D" id="3.90.550.10">
    <property type="entry name" value="Spore Coat Polysaccharide Biosynthesis Protein SpsA, Chain A"/>
    <property type="match status" value="2"/>
</dbReference>
<organism evidence="3 4">
    <name type="scientific">Pseudomonas kribbensis</name>
    <dbReference type="NCBI Taxonomy" id="1628086"/>
    <lineage>
        <taxon>Bacteria</taxon>
        <taxon>Pseudomonadati</taxon>
        <taxon>Pseudomonadota</taxon>
        <taxon>Gammaproteobacteria</taxon>
        <taxon>Pseudomonadales</taxon>
        <taxon>Pseudomonadaceae</taxon>
        <taxon>Pseudomonas</taxon>
    </lineage>
</organism>
<evidence type="ECO:0000313" key="4">
    <source>
        <dbReference type="Proteomes" id="UP000297555"/>
    </source>
</evidence>
<dbReference type="InterPro" id="IPR050834">
    <property type="entry name" value="Glycosyltransf_2"/>
</dbReference>
<proteinExistence type="predicted"/>
<dbReference type="Proteomes" id="UP000297555">
    <property type="component" value="Unassembled WGS sequence"/>
</dbReference>
<dbReference type="AlphaFoldDB" id="A0A4Y8VFN5"/>
<feature type="domain" description="Glycosyltransferase 2-like" evidence="2">
    <location>
        <begin position="617"/>
        <end position="726"/>
    </location>
</feature>
<sequence length="1172" mass="131402">MDKKYNFSYEPVSVYACAVDLVRKCSSAGAIHIDLGCGYAAIARQIENGGVRYIGFDANQESVSTLQSHGVEAYELDLRDHDAVVAQLASLCEKYSTVTISILDVIEHLDYDCALLSRIKEAFSSEQKVSLVISVPNSSHIDVAIKLLAGDYDYLDTGLLDKTHTVVYTEKNLSEVTRKNGWREVAARDYHLEFSEQFSKQPSVLLNRDVGIGRDLRKLKAILDPASDVYQFVRAYVPDDSLAVETQDGVSSMSVSVSLVFPQSVVESEVSALYVALSGLARSAAIEWVLPEKFVGKFDGALTVSFYKENGLESFVATSLKTRYWSFVKNPQEVCVSALNALIENFDDARGTPLLELVEVREVTDASQFQMFASLSTNASWHLMIPADYAGRFQDFEFAYGDEGWQGFARRAALACGISRVAVEFSKVQPVSPLPMERAAAFSLVLSDPVASAYIFRSDVWAGEFHAELQQLSARNSVVQFDNQTLERANADLQLQLSDLDQQFQEIVTSKSWTLTRPLRGFRRKVSRAKDLARAFVRRPRLTLRGVARAIYLRIPGLKFVWSFYLYRKMRLAQIIQDKTFSADNLLALNALSNNRFVENGRADVFKKVEDFPEIDISVVAYNSARWVANFVASLEAQNYPLSKIHLRVVDNGSSDNTVALFEEYLSKEAGRFASAEVIRQQNLGFGAGHDRAIRKGTADYCLIVNLDLEFLPDSIVKAVTAAVNDQGTSAASWEFRQIPYEHPKYYDPVTLETNWSSHACILLKREAYLRSGGYDHAIFMYGEDVELSYRLRSFGYSLKYLPGATVLHHTYEEAGEVKPLQFAGSVLGNTYIRLRYGSLSDRVIAFVLYAALFIYPSQFPGSKKMLRQNVPKLLRNIPHFLKGKGPASVKFPFRGYDYELIREGAFWSAEAVSEAAAIPKVTVITRTYRGRGMFLKQAMQSVFNQTYPNIELLVAEDGGDTQRALVESLAEVAPAHVSVRFLANEKIGRSGVGNAAMANASGAYFMFLDDDDLLFSDHVETLMQCLNADTSIDAAYSLAFEVTTHVNEDKTSYVEELFHTPAVFHQEWDYEVMRRHNFIPIQSILFKKELYSRWGGFDLELDQLEDWSLWLCYGFEGNFRYVAKTTSLFRTPADQNVRAERHALLHGAYDIAVASAKGRIEAVVGKPLQPV</sequence>
<dbReference type="PANTHER" id="PTHR43685">
    <property type="entry name" value="GLYCOSYLTRANSFERASE"/>
    <property type="match status" value="1"/>
</dbReference>
<keyword evidence="1" id="KW-0997">Cell inner membrane</keyword>
<dbReference type="OrthoDB" id="9771846at2"/>
<keyword evidence="1" id="KW-0472">Membrane</keyword>
<gene>
    <name evidence="3" type="ORF">E4J90_20030</name>
</gene>
<dbReference type="GO" id="GO:0016740">
    <property type="term" value="F:transferase activity"/>
    <property type="evidence" value="ECO:0007669"/>
    <property type="project" value="UniProtKB-KW"/>
</dbReference>
<dbReference type="RefSeq" id="WP_134827694.1">
    <property type="nucleotide sequence ID" value="NZ_SPDQ01000021.1"/>
</dbReference>
<keyword evidence="1" id="KW-1003">Cell membrane</keyword>
<dbReference type="SUPFAM" id="SSF53448">
    <property type="entry name" value="Nucleotide-diphospho-sugar transferases"/>
    <property type="match status" value="2"/>
</dbReference>
<reference evidence="3 4" key="1">
    <citation type="submission" date="2019-03" db="EMBL/GenBank/DDBJ databases">
        <title>Draft genome sequence of humic substances-degrading Pseudomonas kribbensis CHA-19 from forest soil.</title>
        <authorList>
            <person name="Kim D."/>
        </authorList>
    </citation>
    <scope>NUCLEOTIDE SEQUENCE [LARGE SCALE GENOMIC DNA]</scope>
    <source>
        <strain evidence="3 4">CHA-19</strain>
    </source>
</reference>
<dbReference type="PANTHER" id="PTHR43685:SF3">
    <property type="entry name" value="SLR2126 PROTEIN"/>
    <property type="match status" value="1"/>
</dbReference>